<dbReference type="InterPro" id="IPR002182">
    <property type="entry name" value="NB-ARC"/>
</dbReference>
<protein>
    <submittedName>
        <fullName evidence="4">Disease resistance protein RXW24L</fullName>
    </submittedName>
</protein>
<dbReference type="AlphaFoldDB" id="A0AAE1Y2C6"/>
<dbReference type="InterPro" id="IPR027417">
    <property type="entry name" value="P-loop_NTPase"/>
</dbReference>
<evidence type="ECO:0000313" key="5">
    <source>
        <dbReference type="Proteomes" id="UP001293254"/>
    </source>
</evidence>
<name>A0AAE1Y2C6_9LAMI</name>
<dbReference type="SUPFAM" id="SSF52540">
    <property type="entry name" value="P-loop containing nucleoside triphosphate hydrolases"/>
    <property type="match status" value="1"/>
</dbReference>
<evidence type="ECO:0000256" key="2">
    <source>
        <dbReference type="SAM" id="MobiDB-lite"/>
    </source>
</evidence>
<accession>A0AAE1Y2C6</accession>
<dbReference type="PANTHER" id="PTHR36766">
    <property type="entry name" value="PLANT BROAD-SPECTRUM MILDEW RESISTANCE PROTEIN RPW8"/>
    <property type="match status" value="1"/>
</dbReference>
<proteinExistence type="predicted"/>
<dbReference type="PRINTS" id="PR00364">
    <property type="entry name" value="DISEASERSIST"/>
</dbReference>
<organism evidence="4 5">
    <name type="scientific">Sesamum alatum</name>
    <dbReference type="NCBI Taxonomy" id="300844"/>
    <lineage>
        <taxon>Eukaryota</taxon>
        <taxon>Viridiplantae</taxon>
        <taxon>Streptophyta</taxon>
        <taxon>Embryophyta</taxon>
        <taxon>Tracheophyta</taxon>
        <taxon>Spermatophyta</taxon>
        <taxon>Magnoliopsida</taxon>
        <taxon>eudicotyledons</taxon>
        <taxon>Gunneridae</taxon>
        <taxon>Pentapetalae</taxon>
        <taxon>asterids</taxon>
        <taxon>lamiids</taxon>
        <taxon>Lamiales</taxon>
        <taxon>Pedaliaceae</taxon>
        <taxon>Sesamum</taxon>
    </lineage>
</organism>
<keyword evidence="1" id="KW-0611">Plant defense</keyword>
<keyword evidence="5" id="KW-1185">Reference proteome</keyword>
<reference evidence="4" key="1">
    <citation type="submission" date="2020-06" db="EMBL/GenBank/DDBJ databases">
        <authorList>
            <person name="Li T."/>
            <person name="Hu X."/>
            <person name="Zhang T."/>
            <person name="Song X."/>
            <person name="Zhang H."/>
            <person name="Dai N."/>
            <person name="Sheng W."/>
            <person name="Hou X."/>
            <person name="Wei L."/>
        </authorList>
    </citation>
    <scope>NUCLEOTIDE SEQUENCE</scope>
    <source>
        <strain evidence="4">3651</strain>
        <tissue evidence="4">Leaf</tissue>
    </source>
</reference>
<sequence>MTSVSIISGVAARIRHSLAESKQESSWRDDADNIRQTLERINSLLKAADQETKLSEQFVDLEKQIVQLSYEIDDAVAATETGFPSGPRRKIAILPRTEKSGKSDLEALRTKLENVTNNLESATNTSNKNKQENTSVPAQTSHQAYPATPTEKNPPGLEDEVLAALLKPDLPVVCIWGKSGMGKTTLARTAFNHTKNRQRFQGFAWVPINQDFRTKAVLQAILLQLIPGRKADIKEMNEIDLTQEIFSVQKQKKCLVVLEDIGDIQDWQSIRIAFRSTTKVLITTPSEEVAKCAAREEGVCGMKPLTEAECFKLLTQKAKFDHPGKLRLSCYI</sequence>
<comment type="caution">
    <text evidence="4">The sequence shown here is derived from an EMBL/GenBank/DDBJ whole genome shotgun (WGS) entry which is preliminary data.</text>
</comment>
<feature type="region of interest" description="Disordered" evidence="2">
    <location>
        <begin position="114"/>
        <end position="156"/>
    </location>
</feature>
<evidence type="ECO:0000259" key="3">
    <source>
        <dbReference type="Pfam" id="PF00931"/>
    </source>
</evidence>
<dbReference type="GO" id="GO:0043531">
    <property type="term" value="F:ADP binding"/>
    <property type="evidence" value="ECO:0007669"/>
    <property type="project" value="InterPro"/>
</dbReference>
<feature type="compositionally biased region" description="Polar residues" evidence="2">
    <location>
        <begin position="114"/>
        <end position="143"/>
    </location>
</feature>
<dbReference type="PANTHER" id="PTHR36766:SF64">
    <property type="entry name" value="OS12G0206100 PROTEIN"/>
    <property type="match status" value="1"/>
</dbReference>
<dbReference type="Proteomes" id="UP001293254">
    <property type="component" value="Unassembled WGS sequence"/>
</dbReference>
<dbReference type="GO" id="GO:0006952">
    <property type="term" value="P:defense response"/>
    <property type="evidence" value="ECO:0007669"/>
    <property type="project" value="UniProtKB-KW"/>
</dbReference>
<dbReference type="Gene3D" id="3.40.50.300">
    <property type="entry name" value="P-loop containing nucleotide triphosphate hydrolases"/>
    <property type="match status" value="1"/>
</dbReference>
<feature type="domain" description="NB-ARC" evidence="3">
    <location>
        <begin position="159"/>
        <end position="318"/>
    </location>
</feature>
<evidence type="ECO:0000256" key="1">
    <source>
        <dbReference type="ARBA" id="ARBA00022821"/>
    </source>
</evidence>
<evidence type="ECO:0000313" key="4">
    <source>
        <dbReference type="EMBL" id="KAK4421813.1"/>
    </source>
</evidence>
<dbReference type="EMBL" id="JACGWO010000008">
    <property type="protein sequence ID" value="KAK4421813.1"/>
    <property type="molecule type" value="Genomic_DNA"/>
</dbReference>
<gene>
    <name evidence="4" type="ORF">Salat_2131900</name>
</gene>
<reference evidence="4" key="2">
    <citation type="journal article" date="2024" name="Plant">
        <title>Genomic evolution and insights into agronomic trait innovations of Sesamum species.</title>
        <authorList>
            <person name="Miao H."/>
            <person name="Wang L."/>
            <person name="Qu L."/>
            <person name="Liu H."/>
            <person name="Sun Y."/>
            <person name="Le M."/>
            <person name="Wang Q."/>
            <person name="Wei S."/>
            <person name="Zheng Y."/>
            <person name="Lin W."/>
            <person name="Duan Y."/>
            <person name="Cao H."/>
            <person name="Xiong S."/>
            <person name="Wang X."/>
            <person name="Wei L."/>
            <person name="Li C."/>
            <person name="Ma Q."/>
            <person name="Ju M."/>
            <person name="Zhao R."/>
            <person name="Li G."/>
            <person name="Mu C."/>
            <person name="Tian Q."/>
            <person name="Mei H."/>
            <person name="Zhang T."/>
            <person name="Gao T."/>
            <person name="Zhang H."/>
        </authorList>
    </citation>
    <scope>NUCLEOTIDE SEQUENCE</scope>
    <source>
        <strain evidence="4">3651</strain>
    </source>
</reference>
<dbReference type="Pfam" id="PF00931">
    <property type="entry name" value="NB-ARC"/>
    <property type="match status" value="1"/>
</dbReference>